<dbReference type="PANTHER" id="PTHR28242:SF41">
    <property type="entry name" value="HISTIDINE CONTAINING PHOSPHOTRANSFER PROTEIN"/>
    <property type="match status" value="1"/>
</dbReference>
<dbReference type="SUPFAM" id="SSF47226">
    <property type="entry name" value="Histidine-containing phosphotransfer domain, HPT domain"/>
    <property type="match status" value="1"/>
</dbReference>
<comment type="domain">
    <text evidence="2">Histidine-containing phosphotransfer domain (HPt) contains an active histidine that mediates the phosphotransfer.</text>
</comment>
<comment type="function">
    <text evidence="2">Functions as a two-component phosphorelay mediators between cytokinin sensor histidine kinases and response regulators (B-type ARRs). Plays an important role in propagating cytokinin signal transduction.</text>
</comment>
<dbReference type="InterPro" id="IPR045871">
    <property type="entry name" value="AHP1-5/YPD1"/>
</dbReference>
<evidence type="ECO:0000313" key="3">
    <source>
        <dbReference type="EMBL" id="KAB1214825.1"/>
    </source>
</evidence>
<keyword evidence="1 2" id="KW-0902">Two-component regulatory system</keyword>
<dbReference type="Gene3D" id="1.20.120.160">
    <property type="entry name" value="HPT domain"/>
    <property type="match status" value="1"/>
</dbReference>
<dbReference type="GO" id="GO:0043424">
    <property type="term" value="F:protein histidine kinase binding"/>
    <property type="evidence" value="ECO:0007669"/>
    <property type="project" value="UniProtKB-UniRule"/>
</dbReference>
<dbReference type="GO" id="GO:0005634">
    <property type="term" value="C:nucleus"/>
    <property type="evidence" value="ECO:0007669"/>
    <property type="project" value="UniProtKB-SubCell"/>
</dbReference>
<gene>
    <name evidence="3" type="ORF">CJ030_MR5G018785</name>
</gene>
<dbReference type="PANTHER" id="PTHR28242">
    <property type="entry name" value="PHOSPHORELAY INTERMEDIATE PROTEIN YPD1"/>
    <property type="match status" value="1"/>
</dbReference>
<dbReference type="GO" id="GO:0009927">
    <property type="term" value="F:histidine phosphotransfer kinase activity"/>
    <property type="evidence" value="ECO:0007669"/>
    <property type="project" value="UniProtKB-UniRule"/>
</dbReference>
<evidence type="ECO:0000256" key="1">
    <source>
        <dbReference type="ARBA" id="ARBA00023012"/>
    </source>
</evidence>
<dbReference type="GO" id="GO:0005829">
    <property type="term" value="C:cytosol"/>
    <property type="evidence" value="ECO:0007669"/>
    <property type="project" value="UniProtKB-SubCell"/>
</dbReference>
<dbReference type="Proteomes" id="UP000516437">
    <property type="component" value="Chromosome 5"/>
</dbReference>
<name>A0A6A1VQ95_9ROSI</name>
<sequence>MDIDELRRRIDTMRQSMLVEGILDRVFVQLERDEEKDTPNFVELIFEFYFEGSAEMIPAIEQELEAEAPDLDYVKLDEALFRFKGSSASVGANIVVTEIKKALRCCMKHDVEGNYKRLRKTLRLLKMQKILKWFMSLQQFWSSAAKRFVAEDQIFVAKTFQLRFIFVTISRFTHALWIQQLLIEHADVGLLLAG</sequence>
<dbReference type="EMBL" id="RXIC02000023">
    <property type="protein sequence ID" value="KAB1214825.1"/>
    <property type="molecule type" value="Genomic_DNA"/>
</dbReference>
<dbReference type="GO" id="GO:0009736">
    <property type="term" value="P:cytokinin-activated signaling pathway"/>
    <property type="evidence" value="ECO:0007669"/>
    <property type="project" value="UniProtKB-KW"/>
</dbReference>
<dbReference type="AlphaFoldDB" id="A0A6A1VQ95"/>
<organism evidence="3 4">
    <name type="scientific">Morella rubra</name>
    <name type="common">Chinese bayberry</name>
    <dbReference type="NCBI Taxonomy" id="262757"/>
    <lineage>
        <taxon>Eukaryota</taxon>
        <taxon>Viridiplantae</taxon>
        <taxon>Streptophyta</taxon>
        <taxon>Embryophyta</taxon>
        <taxon>Tracheophyta</taxon>
        <taxon>Spermatophyta</taxon>
        <taxon>Magnoliopsida</taxon>
        <taxon>eudicotyledons</taxon>
        <taxon>Gunneridae</taxon>
        <taxon>Pentapetalae</taxon>
        <taxon>rosids</taxon>
        <taxon>fabids</taxon>
        <taxon>Fagales</taxon>
        <taxon>Myricaceae</taxon>
        <taxon>Morella</taxon>
    </lineage>
</organism>
<evidence type="ECO:0000256" key="2">
    <source>
        <dbReference type="RuleBase" id="RU369004"/>
    </source>
</evidence>
<evidence type="ECO:0000313" key="4">
    <source>
        <dbReference type="Proteomes" id="UP000516437"/>
    </source>
</evidence>
<comment type="subcellular location">
    <subcellularLocation>
        <location evidence="2">Cytoplasm</location>
        <location evidence="2">Cytosol</location>
    </subcellularLocation>
    <subcellularLocation>
        <location evidence="2">Nucleus</location>
    </subcellularLocation>
</comment>
<reference evidence="3 4" key="1">
    <citation type="journal article" date="2019" name="Plant Biotechnol. J.">
        <title>The red bayberry genome and genetic basis of sex determination.</title>
        <authorList>
            <person name="Jia H.M."/>
            <person name="Jia H.J."/>
            <person name="Cai Q.L."/>
            <person name="Wang Y."/>
            <person name="Zhao H.B."/>
            <person name="Yang W.F."/>
            <person name="Wang G.Y."/>
            <person name="Li Y.H."/>
            <person name="Zhan D.L."/>
            <person name="Shen Y.T."/>
            <person name="Niu Q.F."/>
            <person name="Chang L."/>
            <person name="Qiu J."/>
            <person name="Zhao L."/>
            <person name="Xie H.B."/>
            <person name="Fu W.Y."/>
            <person name="Jin J."/>
            <person name="Li X.W."/>
            <person name="Jiao Y."/>
            <person name="Zhou C.C."/>
            <person name="Tu T."/>
            <person name="Chai C.Y."/>
            <person name="Gao J.L."/>
            <person name="Fan L.J."/>
            <person name="van de Weg E."/>
            <person name="Wang J.Y."/>
            <person name="Gao Z.S."/>
        </authorList>
    </citation>
    <scope>NUCLEOTIDE SEQUENCE [LARGE SCALE GENOMIC DNA]</scope>
    <source>
        <tissue evidence="3">Leaves</tissue>
    </source>
</reference>
<dbReference type="GO" id="GO:0000160">
    <property type="term" value="P:phosphorelay signal transduction system"/>
    <property type="evidence" value="ECO:0007669"/>
    <property type="project" value="UniProtKB-UniRule"/>
</dbReference>
<comment type="caution">
    <text evidence="3">The sequence shown here is derived from an EMBL/GenBank/DDBJ whole genome shotgun (WGS) entry which is preliminary data.</text>
</comment>
<dbReference type="InterPro" id="IPR036641">
    <property type="entry name" value="HPT_dom_sf"/>
</dbReference>
<proteinExistence type="predicted"/>
<protein>
    <recommendedName>
        <fullName evidence="2">Histidine-containing phosphotransfer protein</fullName>
    </recommendedName>
</protein>
<accession>A0A6A1VQ95</accession>
<keyword evidence="4" id="KW-1185">Reference proteome</keyword>
<keyword evidence="2" id="KW-0932">Cytokinin signaling pathway</keyword>